<dbReference type="InterPro" id="IPR036265">
    <property type="entry name" value="HIT-like_sf"/>
</dbReference>
<name>F7XWW3_MIDMI</name>
<dbReference type="OrthoDB" id="9784774at2"/>
<dbReference type="RefSeq" id="WP_013951362.1">
    <property type="nucleotide sequence ID" value="NC_015722.1"/>
</dbReference>
<dbReference type="PRINTS" id="PR00332">
    <property type="entry name" value="HISTRIAD"/>
</dbReference>
<dbReference type="SUPFAM" id="SSF54197">
    <property type="entry name" value="HIT-like"/>
    <property type="match status" value="1"/>
</dbReference>
<dbReference type="Gene3D" id="3.30.428.10">
    <property type="entry name" value="HIT-like"/>
    <property type="match status" value="1"/>
</dbReference>
<evidence type="ECO:0000313" key="6">
    <source>
        <dbReference type="Proteomes" id="UP000006639"/>
    </source>
</evidence>
<evidence type="ECO:0000259" key="4">
    <source>
        <dbReference type="PROSITE" id="PS51084"/>
    </source>
</evidence>
<accession>F7XWW3</accession>
<dbReference type="KEGG" id="mmn:midi_00876"/>
<dbReference type="HOGENOM" id="CLU_056776_8_1_5"/>
<dbReference type="InterPro" id="IPR011146">
    <property type="entry name" value="HIT-like"/>
</dbReference>
<dbReference type="EMBL" id="CP002130">
    <property type="protein sequence ID" value="AEI89162.1"/>
    <property type="molecule type" value="Genomic_DNA"/>
</dbReference>
<reference evidence="5 6" key="1">
    <citation type="journal article" date="2011" name="Mol. Biol. Evol.">
        <title>Phylogenomic evidence for the presence of a flagellum and cbb3 oxidase in the free-living mitochondrial ancestor.</title>
        <authorList>
            <person name="Sassera D."/>
            <person name="Lo N."/>
            <person name="Epis S."/>
            <person name="D'Auria G."/>
            <person name="Montagna M."/>
            <person name="Comandatore F."/>
            <person name="Horner D."/>
            <person name="Pereto J."/>
            <person name="Luciano A.M."/>
            <person name="Franciosi F."/>
            <person name="Ferri E."/>
            <person name="Crotti E."/>
            <person name="Bazzocchi C."/>
            <person name="Daffonchio D."/>
            <person name="Sacchi L."/>
            <person name="Moya A."/>
            <person name="Latorre A."/>
            <person name="Bandi C."/>
        </authorList>
    </citation>
    <scope>NUCLEOTIDE SEQUENCE [LARGE SCALE GENOMIC DNA]</scope>
    <source>
        <strain evidence="5 6">IricVA</strain>
    </source>
</reference>
<organism evidence="5 6">
    <name type="scientific">Midichloria mitochondrii (strain IricVA)</name>
    <dbReference type="NCBI Taxonomy" id="696127"/>
    <lineage>
        <taxon>Bacteria</taxon>
        <taxon>Pseudomonadati</taxon>
        <taxon>Pseudomonadota</taxon>
        <taxon>Alphaproteobacteria</taxon>
        <taxon>Rickettsiales</taxon>
        <taxon>Candidatus Midichloriaceae</taxon>
        <taxon>Candidatus Midichloria</taxon>
    </lineage>
</organism>
<dbReference type="PROSITE" id="PS51084">
    <property type="entry name" value="HIT_2"/>
    <property type="match status" value="1"/>
</dbReference>
<dbReference type="Proteomes" id="UP000006639">
    <property type="component" value="Chromosome"/>
</dbReference>
<dbReference type="InterPro" id="IPR001310">
    <property type="entry name" value="Histidine_triad_HIT"/>
</dbReference>
<dbReference type="Pfam" id="PF01230">
    <property type="entry name" value="HIT"/>
    <property type="match status" value="1"/>
</dbReference>
<keyword evidence="6" id="KW-1185">Reference proteome</keyword>
<sequence>MTYDQRNIFAKILRNEAPCRKVYEDQYTLAFHDLHPSAPVHVLVIPKGEFISFSHFISTANHDFMVGFFISVQKVIEILKIENSGYRMISNCGADGMQAVPHFHIHILGKKRLGVLVAGDNFHT</sequence>
<dbReference type="GO" id="GO:0003824">
    <property type="term" value="F:catalytic activity"/>
    <property type="evidence" value="ECO:0007669"/>
    <property type="project" value="InterPro"/>
</dbReference>
<dbReference type="STRING" id="696127.midi_00876"/>
<feature type="domain" description="HIT" evidence="4">
    <location>
        <begin position="8"/>
        <end position="123"/>
    </location>
</feature>
<evidence type="ECO:0000256" key="1">
    <source>
        <dbReference type="PIRSR" id="PIRSR601310-1"/>
    </source>
</evidence>
<dbReference type="PROSITE" id="PS00892">
    <property type="entry name" value="HIT_1"/>
    <property type="match status" value="1"/>
</dbReference>
<evidence type="ECO:0000313" key="5">
    <source>
        <dbReference type="EMBL" id="AEI89162.1"/>
    </source>
</evidence>
<feature type="active site" description="Tele-AMP-histidine intermediate" evidence="1">
    <location>
        <position position="104"/>
    </location>
</feature>
<gene>
    <name evidence="5" type="ordered locus">midi_00876</name>
</gene>
<feature type="short sequence motif" description="Histidine triad motif" evidence="2 3">
    <location>
        <begin position="102"/>
        <end position="106"/>
    </location>
</feature>
<dbReference type="InterPro" id="IPR019808">
    <property type="entry name" value="Histidine_triad_CS"/>
</dbReference>
<evidence type="ECO:0000256" key="3">
    <source>
        <dbReference type="PROSITE-ProRule" id="PRU00464"/>
    </source>
</evidence>
<evidence type="ECO:0000256" key="2">
    <source>
        <dbReference type="PIRSR" id="PIRSR601310-3"/>
    </source>
</evidence>
<protein>
    <submittedName>
        <fullName evidence="5">Histidine triad (HIT) family protein</fullName>
    </submittedName>
</protein>
<dbReference type="AlphaFoldDB" id="F7XWW3"/>
<dbReference type="PANTHER" id="PTHR23089">
    <property type="entry name" value="HISTIDINE TRIAD HIT PROTEIN"/>
    <property type="match status" value="1"/>
</dbReference>
<proteinExistence type="predicted"/>